<feature type="transmembrane region" description="Helical" evidence="1">
    <location>
        <begin position="464"/>
        <end position="482"/>
    </location>
</feature>
<dbReference type="Proteomes" id="UP000094828">
    <property type="component" value="Unassembled WGS sequence"/>
</dbReference>
<accession>A0A1C3EQJ4</accession>
<keyword evidence="1" id="KW-0472">Membrane</keyword>
<feature type="transmembrane region" description="Helical" evidence="1">
    <location>
        <begin position="694"/>
        <end position="713"/>
    </location>
</feature>
<evidence type="ECO:0000313" key="2">
    <source>
        <dbReference type="EMBL" id="ODA35493.1"/>
    </source>
</evidence>
<protein>
    <recommendedName>
        <fullName evidence="4">DUF2339 domain-containing protein</fullName>
    </recommendedName>
</protein>
<feature type="transmembrane region" description="Helical" evidence="1">
    <location>
        <begin position="840"/>
        <end position="857"/>
    </location>
</feature>
<feature type="transmembrane region" description="Helical" evidence="1">
    <location>
        <begin position="522"/>
        <end position="540"/>
    </location>
</feature>
<proteinExistence type="predicted"/>
<feature type="transmembrane region" description="Helical" evidence="1">
    <location>
        <begin position="890"/>
        <end position="911"/>
    </location>
</feature>
<feature type="transmembrane region" description="Helical" evidence="1">
    <location>
        <begin position="272"/>
        <end position="293"/>
    </location>
</feature>
<dbReference type="STRING" id="1841610.A6X21_16940"/>
<dbReference type="InterPro" id="IPR019286">
    <property type="entry name" value="DUF2339_TM"/>
</dbReference>
<feature type="transmembrane region" description="Helical" evidence="1">
    <location>
        <begin position="546"/>
        <end position="562"/>
    </location>
</feature>
<feature type="transmembrane region" description="Helical" evidence="1">
    <location>
        <begin position="408"/>
        <end position="427"/>
    </location>
</feature>
<sequence>MEVFYGLIGIMFLGMMLIMPFVMVGMLAKLKEEMLTQLGRMLTRTEQLRDLLNAQGREIDRIATIVSRPEASISRSSVPQPTAEVDRPAASVPVVAQQVVSELPPAAVQAADSTPSTIPAEVVPYLKESPGVAKPVVVAELQDFIDEPAVAASVPWTAADKTREATREARLESLHRSHSQAQAIPQAKPEMKPVVESVPATTEMSEFETQAYEVLKKIRNWIFIGEDQIPKGVSLEYAIASQWLMRIGILVLILGVGFFLQYSIEKGLISPFARLMMAVVTGVGLIGGGIWLLPGKFRLLGHAFMGGGVTTLYFCIYAAMFLLKLENEPTRALIDEPTGFGLMIAMTITSGVLAVGFRSQLIAVIGTLGGYATPFLISGNGNVISLYIYLLILGAGIFLMSLRVYWPLIHTINILGTYGIVILSLPVDQPEKIVQAAWLLAGMFALFSSMTFMYQIVWKKCSNALDILLLLINVAVFFTQVYQLIEPVYGQRMMAVISIGLSVFYTLHAFALLQRRLVDRPLSIAFTALSMIFLVIAIPLAVSEKWITVVWAAVAITLAWMGKKIGSELLRLSGSLVCLLVMIRLVGFDFPLGFSSTLTSTVPVKLVILQFLERLVQFGIPVAGLWIVGYFQRQPLETSGIESESRQLRQANDLAPLSFAQQLAGFLNVASYVLLFIYLNAECVRTLGYFDERLRYLAITTIWAGYALGLLLASNRRQSPIKLALSLIMMIALLGKLVFVDLNPMSEIGIQYTLPYAWLNSEREVSSIQIWVNAVYRLIDVLMVLSTLVASAVIAGRRGEDRLVLQRLYSITALLLLFGWLTAEIYELCRVFSPGLRDGAVSMLWSVFALGMLLYGITRHAKEWRYVALGLFGVVAIKVFMIDLAELDSFYRIVAFIVLGIVILGGSALYLKNRESFETGLDESGQDSPEST</sequence>
<comment type="caution">
    <text evidence="2">The sequence shown here is derived from an EMBL/GenBank/DDBJ whole genome shotgun (WGS) entry which is preliminary data.</text>
</comment>
<dbReference type="PANTHER" id="PTHR38434:SF1">
    <property type="entry name" value="BLL2549 PROTEIN"/>
    <property type="match status" value="1"/>
</dbReference>
<evidence type="ECO:0000256" key="1">
    <source>
        <dbReference type="SAM" id="Phobius"/>
    </source>
</evidence>
<dbReference type="PANTHER" id="PTHR38434">
    <property type="entry name" value="BLL2549 PROTEIN"/>
    <property type="match status" value="1"/>
</dbReference>
<dbReference type="RefSeq" id="WP_068845981.1">
    <property type="nucleotide sequence ID" value="NZ_LYDR01000033.1"/>
</dbReference>
<evidence type="ECO:0000313" key="3">
    <source>
        <dbReference type="Proteomes" id="UP000094828"/>
    </source>
</evidence>
<feature type="transmembrane region" description="Helical" evidence="1">
    <location>
        <begin position="614"/>
        <end position="633"/>
    </location>
</feature>
<dbReference type="EMBL" id="LYDR01000033">
    <property type="protein sequence ID" value="ODA35493.1"/>
    <property type="molecule type" value="Genomic_DNA"/>
</dbReference>
<organism evidence="2 3">
    <name type="scientific">Planctopirus hydrillae</name>
    <dbReference type="NCBI Taxonomy" id="1841610"/>
    <lineage>
        <taxon>Bacteria</taxon>
        <taxon>Pseudomonadati</taxon>
        <taxon>Planctomycetota</taxon>
        <taxon>Planctomycetia</taxon>
        <taxon>Planctomycetales</taxon>
        <taxon>Planctomycetaceae</taxon>
        <taxon>Planctopirus</taxon>
    </lineage>
</organism>
<keyword evidence="3" id="KW-1185">Reference proteome</keyword>
<feature type="transmembrane region" description="Helical" evidence="1">
    <location>
        <begin position="720"/>
        <end position="739"/>
    </location>
</feature>
<feature type="transmembrane region" description="Helical" evidence="1">
    <location>
        <begin position="494"/>
        <end position="513"/>
    </location>
</feature>
<feature type="transmembrane region" description="Helical" evidence="1">
    <location>
        <begin position="808"/>
        <end position="828"/>
    </location>
</feature>
<feature type="transmembrane region" description="Helical" evidence="1">
    <location>
        <begin position="338"/>
        <end position="356"/>
    </location>
</feature>
<dbReference type="Pfam" id="PF10101">
    <property type="entry name" value="DUF2339"/>
    <property type="match status" value="1"/>
</dbReference>
<feature type="transmembrane region" description="Helical" evidence="1">
    <location>
        <begin position="300"/>
        <end position="323"/>
    </location>
</feature>
<feature type="transmembrane region" description="Helical" evidence="1">
    <location>
        <begin position="864"/>
        <end position="884"/>
    </location>
</feature>
<dbReference type="AlphaFoldDB" id="A0A1C3EQJ4"/>
<reference evidence="2 3" key="1">
    <citation type="submission" date="2016-05" db="EMBL/GenBank/DDBJ databases">
        <title>Genomic and physiological characterization of Planctopirus sp. isolated from fresh water lake.</title>
        <authorList>
            <person name="Subhash Y."/>
            <person name="Ramana C."/>
        </authorList>
    </citation>
    <scope>NUCLEOTIDE SEQUENCE [LARGE SCALE GENOMIC DNA]</scope>
    <source>
        <strain evidence="2 3">JC280</strain>
    </source>
</reference>
<feature type="transmembrane region" description="Helical" evidence="1">
    <location>
        <begin position="654"/>
        <end position="679"/>
    </location>
</feature>
<dbReference type="OrthoDB" id="207428at2"/>
<gene>
    <name evidence="2" type="ORF">A6X21_16940</name>
</gene>
<feature type="transmembrane region" description="Helical" evidence="1">
    <location>
        <begin position="574"/>
        <end position="594"/>
    </location>
</feature>
<feature type="transmembrane region" description="Helical" evidence="1">
    <location>
        <begin position="383"/>
        <end position="401"/>
    </location>
</feature>
<feature type="transmembrane region" description="Helical" evidence="1">
    <location>
        <begin position="433"/>
        <end position="457"/>
    </location>
</feature>
<keyword evidence="1" id="KW-1133">Transmembrane helix</keyword>
<evidence type="ECO:0008006" key="4">
    <source>
        <dbReference type="Google" id="ProtNLM"/>
    </source>
</evidence>
<feature type="transmembrane region" description="Helical" evidence="1">
    <location>
        <begin position="243"/>
        <end position="260"/>
    </location>
</feature>
<feature type="transmembrane region" description="Helical" evidence="1">
    <location>
        <begin position="774"/>
        <end position="796"/>
    </location>
</feature>
<feature type="transmembrane region" description="Helical" evidence="1">
    <location>
        <begin position="6"/>
        <end position="28"/>
    </location>
</feature>
<name>A0A1C3EQJ4_9PLAN</name>
<keyword evidence="1" id="KW-0812">Transmembrane</keyword>